<dbReference type="EMBL" id="ML975570">
    <property type="protein sequence ID" value="KAF1828315.1"/>
    <property type="molecule type" value="Genomic_DNA"/>
</dbReference>
<evidence type="ECO:0000256" key="1">
    <source>
        <dbReference type="SAM" id="MobiDB-lite"/>
    </source>
</evidence>
<evidence type="ECO:0000313" key="2">
    <source>
        <dbReference type="EMBL" id="KAF1828315.1"/>
    </source>
</evidence>
<protein>
    <submittedName>
        <fullName evidence="2">Uncharacterized protein</fullName>
    </submittedName>
</protein>
<name>A0A6A5JVF8_9PLEO</name>
<reference evidence="2" key="1">
    <citation type="submission" date="2020-01" db="EMBL/GenBank/DDBJ databases">
        <authorList>
            <consortium name="DOE Joint Genome Institute"/>
            <person name="Haridas S."/>
            <person name="Albert R."/>
            <person name="Binder M."/>
            <person name="Bloem J."/>
            <person name="Labutti K."/>
            <person name="Salamov A."/>
            <person name="Andreopoulos B."/>
            <person name="Baker S.E."/>
            <person name="Barry K."/>
            <person name="Bills G."/>
            <person name="Bluhm B.H."/>
            <person name="Cannon C."/>
            <person name="Castanera R."/>
            <person name="Culley D.E."/>
            <person name="Daum C."/>
            <person name="Ezra D."/>
            <person name="Gonzalez J.B."/>
            <person name="Henrissat B."/>
            <person name="Kuo A."/>
            <person name="Liang C."/>
            <person name="Lipzen A."/>
            <person name="Lutzoni F."/>
            <person name="Magnuson J."/>
            <person name="Mondo S."/>
            <person name="Nolan M."/>
            <person name="Ohm R."/>
            <person name="Pangilinan J."/>
            <person name="Park H.-J."/>
            <person name="Ramirez L."/>
            <person name="Alfaro M."/>
            <person name="Sun H."/>
            <person name="Tritt A."/>
            <person name="Yoshinaga Y."/>
            <person name="Zwiers L.-H."/>
            <person name="Turgeon B.G."/>
            <person name="Goodwin S.B."/>
            <person name="Spatafora J.W."/>
            <person name="Crous P.W."/>
            <person name="Grigoriev I.V."/>
        </authorList>
    </citation>
    <scope>NUCLEOTIDE SEQUENCE</scope>
    <source>
        <strain evidence="2">P77</strain>
    </source>
</reference>
<organism evidence="2 3">
    <name type="scientific">Decorospora gaudefroyi</name>
    <dbReference type="NCBI Taxonomy" id="184978"/>
    <lineage>
        <taxon>Eukaryota</taxon>
        <taxon>Fungi</taxon>
        <taxon>Dikarya</taxon>
        <taxon>Ascomycota</taxon>
        <taxon>Pezizomycotina</taxon>
        <taxon>Dothideomycetes</taxon>
        <taxon>Pleosporomycetidae</taxon>
        <taxon>Pleosporales</taxon>
        <taxon>Pleosporineae</taxon>
        <taxon>Pleosporaceae</taxon>
        <taxon>Decorospora</taxon>
    </lineage>
</organism>
<keyword evidence="3" id="KW-1185">Reference proteome</keyword>
<gene>
    <name evidence="2" type="ORF">BDW02DRAFT_616667</name>
</gene>
<dbReference type="AlphaFoldDB" id="A0A6A5JVF8"/>
<accession>A0A6A5JVF8</accession>
<dbReference type="Proteomes" id="UP000800040">
    <property type="component" value="Unassembled WGS sequence"/>
</dbReference>
<sequence length="58" mass="6298">MANVVTLEGSPHSVQLPQTRPNGPESPSHTNLRAPNKRRQRDFNRAALAGKGATTARH</sequence>
<proteinExistence type="predicted"/>
<feature type="compositionally biased region" description="Polar residues" evidence="1">
    <location>
        <begin position="12"/>
        <end position="33"/>
    </location>
</feature>
<evidence type="ECO:0000313" key="3">
    <source>
        <dbReference type="Proteomes" id="UP000800040"/>
    </source>
</evidence>
<feature type="region of interest" description="Disordered" evidence="1">
    <location>
        <begin position="1"/>
        <end position="58"/>
    </location>
</feature>